<accession>A0A0C9QLF7</accession>
<sequence length="268" mass="29741">MEEENMGFSNTYFISHGSPFIVVEDIPAANFLRNWSKIEPKKPKAILIISAHWETSEPTVNVVTRNSTIYDFYGFPTQLYQMSYDAPGAPELGKRVKELLMKAGFKTVLEDPRRGLDHGAWMPLSLMYPDAGIPVCQLSVQTHKNGAHHYMMGRALAPLRAEGVLIIGSGSATHNLMTLRDPSALPPARAKAFDGWLTEALINGRYDEVNNFEEKAPYARQAHPEPDHFYPLHVALGAAGEGATAELMHTSWSLDSLSYSSYVFNSAK</sequence>
<dbReference type="InterPro" id="IPR014436">
    <property type="entry name" value="Extradiol_dOase_DODA"/>
</dbReference>
<evidence type="ECO:0000256" key="3">
    <source>
        <dbReference type="ARBA" id="ARBA00022723"/>
    </source>
</evidence>
<evidence type="ECO:0000256" key="1">
    <source>
        <dbReference type="ARBA" id="ARBA00001947"/>
    </source>
</evidence>
<dbReference type="Pfam" id="PF02900">
    <property type="entry name" value="LigB"/>
    <property type="match status" value="1"/>
</dbReference>
<dbReference type="EMBL" id="GCHU01028149">
    <property type="protein sequence ID" value="JAG85435.1"/>
    <property type="molecule type" value="Transcribed_RNA"/>
</dbReference>
<comment type="cofactor">
    <cofactor evidence="1">
        <name>Zn(2+)</name>
        <dbReference type="ChEBI" id="CHEBI:29105"/>
    </cofactor>
</comment>
<comment type="similarity">
    <text evidence="2">Belongs to the DODA-type extradiol aromatic ring-opening dioxygenase family.</text>
</comment>
<keyword evidence="6" id="KW-0560">Oxidoreductase</keyword>
<dbReference type="PIRSF" id="PIRSF006157">
    <property type="entry name" value="Doxgns_DODA"/>
    <property type="match status" value="1"/>
</dbReference>
<organism evidence="8">
    <name type="scientific">Wollemia nobilis</name>
    <dbReference type="NCBI Taxonomy" id="56998"/>
    <lineage>
        <taxon>Eukaryota</taxon>
        <taxon>Viridiplantae</taxon>
        <taxon>Streptophyta</taxon>
        <taxon>Embryophyta</taxon>
        <taxon>Tracheophyta</taxon>
        <taxon>Spermatophyta</taxon>
        <taxon>Pinopsida</taxon>
        <taxon>Pinidae</taxon>
        <taxon>Conifers II</taxon>
        <taxon>Araucariales</taxon>
        <taxon>Araucariaceae</taxon>
        <taxon>Wollemia</taxon>
    </lineage>
</organism>
<feature type="domain" description="Extradiol ring-cleavage dioxygenase class III enzyme subunit B" evidence="7">
    <location>
        <begin position="11"/>
        <end position="264"/>
    </location>
</feature>
<dbReference type="GO" id="GO:0008270">
    <property type="term" value="F:zinc ion binding"/>
    <property type="evidence" value="ECO:0007669"/>
    <property type="project" value="InterPro"/>
</dbReference>
<evidence type="ECO:0000256" key="4">
    <source>
        <dbReference type="ARBA" id="ARBA00022833"/>
    </source>
</evidence>
<evidence type="ECO:0000256" key="2">
    <source>
        <dbReference type="ARBA" id="ARBA00007581"/>
    </source>
</evidence>
<dbReference type="PANTHER" id="PTHR30096:SF0">
    <property type="entry name" value="4,5-DOPA DIOXYGENASE EXTRADIOL-LIKE PROTEIN"/>
    <property type="match status" value="1"/>
</dbReference>
<evidence type="ECO:0000259" key="7">
    <source>
        <dbReference type="Pfam" id="PF02900"/>
    </source>
</evidence>
<evidence type="ECO:0000256" key="6">
    <source>
        <dbReference type="ARBA" id="ARBA00023002"/>
    </source>
</evidence>
<dbReference type="InterPro" id="IPR004183">
    <property type="entry name" value="Xdiol_dOase_suB"/>
</dbReference>
<evidence type="ECO:0000313" key="8">
    <source>
        <dbReference type="EMBL" id="JAG85435.1"/>
    </source>
</evidence>
<name>A0A0C9QLF7_9CONI</name>
<dbReference type="SUPFAM" id="SSF53213">
    <property type="entry name" value="LigB-like"/>
    <property type="match status" value="1"/>
</dbReference>
<dbReference type="GO" id="GO:0008198">
    <property type="term" value="F:ferrous iron binding"/>
    <property type="evidence" value="ECO:0007669"/>
    <property type="project" value="InterPro"/>
</dbReference>
<protein>
    <submittedName>
        <fullName evidence="8">TSA: Wollemia nobilis Ref_Wollemi_Transcript_28368_1092 transcribed RNA sequence</fullName>
    </submittedName>
</protein>
<keyword evidence="4" id="KW-0862">Zinc</keyword>
<dbReference type="CDD" id="cd07363">
    <property type="entry name" value="45_DOPA_Dioxygenase"/>
    <property type="match status" value="1"/>
</dbReference>
<proteinExistence type="inferred from homology"/>
<dbReference type="GO" id="GO:0016702">
    <property type="term" value="F:oxidoreductase activity, acting on single donors with incorporation of molecular oxygen, incorporation of two atoms of oxygen"/>
    <property type="evidence" value="ECO:0007669"/>
    <property type="project" value="UniProtKB-ARBA"/>
</dbReference>
<keyword evidence="3" id="KW-0479">Metal-binding</keyword>
<reference evidence="8" key="1">
    <citation type="submission" date="2015-02" db="EMBL/GenBank/DDBJ databases">
        <title>A transcriptome of Wollemia nobilis - a relic of Gondwana.</title>
        <authorList>
            <person name="Chia J.Y."/>
            <person name="Leong Y.S."/>
            <person name="Abdul Karim S."/>
            <person name="Wan Azmi N."/>
            <person name="Hercus R."/>
            <person name="Croft L."/>
        </authorList>
    </citation>
    <scope>NUCLEOTIDE SEQUENCE</scope>
    <source>
        <strain evidence="8">MaeBrown</strain>
        <tissue evidence="8">Leaf</tissue>
    </source>
</reference>
<keyword evidence="5" id="KW-0223">Dioxygenase</keyword>
<evidence type="ECO:0000256" key="5">
    <source>
        <dbReference type="ARBA" id="ARBA00022964"/>
    </source>
</evidence>
<dbReference type="PANTHER" id="PTHR30096">
    <property type="entry name" value="4,5-DOPA DIOXYGENASE EXTRADIOL-LIKE PROTEIN"/>
    <property type="match status" value="1"/>
</dbReference>
<dbReference type="AlphaFoldDB" id="A0A0C9QLF7"/>
<dbReference type="Gene3D" id="3.40.830.10">
    <property type="entry name" value="LigB-like"/>
    <property type="match status" value="1"/>
</dbReference>